<sequence>MTRSALRTGKANERNQICSSGDQICSSERDMLCFLKLFKKSDLANLDFG</sequence>
<name>A0AAV0K1K1_9ROSI</name>
<comment type="caution">
    <text evidence="1">The sequence shown here is derived from an EMBL/GenBank/DDBJ whole genome shotgun (WGS) entry which is preliminary data.</text>
</comment>
<evidence type="ECO:0000313" key="2">
    <source>
        <dbReference type="Proteomes" id="UP001154282"/>
    </source>
</evidence>
<dbReference type="AlphaFoldDB" id="A0AAV0K1K1"/>
<accession>A0AAV0K1K1</accession>
<protein>
    <submittedName>
        <fullName evidence="1">Uncharacterized protein</fullName>
    </submittedName>
</protein>
<dbReference type="Proteomes" id="UP001154282">
    <property type="component" value="Unassembled WGS sequence"/>
</dbReference>
<keyword evidence="2" id="KW-1185">Reference proteome</keyword>
<reference evidence="1" key="1">
    <citation type="submission" date="2022-08" db="EMBL/GenBank/DDBJ databases">
        <authorList>
            <person name="Gutierrez-Valencia J."/>
        </authorList>
    </citation>
    <scope>NUCLEOTIDE SEQUENCE</scope>
</reference>
<dbReference type="EMBL" id="CAMGYJ010000005">
    <property type="protein sequence ID" value="CAI0416062.1"/>
    <property type="molecule type" value="Genomic_DNA"/>
</dbReference>
<proteinExistence type="predicted"/>
<evidence type="ECO:0000313" key="1">
    <source>
        <dbReference type="EMBL" id="CAI0416062.1"/>
    </source>
</evidence>
<gene>
    <name evidence="1" type="ORF">LITE_LOCUS16832</name>
</gene>
<organism evidence="1 2">
    <name type="scientific">Linum tenue</name>
    <dbReference type="NCBI Taxonomy" id="586396"/>
    <lineage>
        <taxon>Eukaryota</taxon>
        <taxon>Viridiplantae</taxon>
        <taxon>Streptophyta</taxon>
        <taxon>Embryophyta</taxon>
        <taxon>Tracheophyta</taxon>
        <taxon>Spermatophyta</taxon>
        <taxon>Magnoliopsida</taxon>
        <taxon>eudicotyledons</taxon>
        <taxon>Gunneridae</taxon>
        <taxon>Pentapetalae</taxon>
        <taxon>rosids</taxon>
        <taxon>fabids</taxon>
        <taxon>Malpighiales</taxon>
        <taxon>Linaceae</taxon>
        <taxon>Linum</taxon>
    </lineage>
</organism>